<keyword evidence="3" id="KW-1185">Reference proteome</keyword>
<dbReference type="InterPro" id="IPR040607">
    <property type="entry name" value="ALP_N"/>
</dbReference>
<dbReference type="SUPFAM" id="SSF53067">
    <property type="entry name" value="Actin-like ATPase domain"/>
    <property type="match status" value="2"/>
</dbReference>
<reference evidence="2 3" key="1">
    <citation type="journal article" date="2024" name="Int. J. Syst. Evol. Microbiol.">
        <title>Virgibacillus tibetensis sp. nov., isolated from salt lake on the Tibetan Plateau of China.</title>
        <authorList>
            <person name="Phurbu D."/>
            <person name="Liu Z.-X."/>
            <person name="Wang R."/>
            <person name="Zheng Y.-Y."/>
            <person name="Liu H.-C."/>
            <person name="Zhou Y.-G."/>
            <person name="Yu Y.-J."/>
            <person name="Li A.-H."/>
        </authorList>
    </citation>
    <scope>NUCLEOTIDE SEQUENCE [LARGE SCALE GENOMIC DNA]</scope>
    <source>
        <strain evidence="2 3">C22-A2</strain>
    </source>
</reference>
<name>A0ABU6KGS0_9BACI</name>
<dbReference type="EMBL" id="JARZFX010000005">
    <property type="protein sequence ID" value="MEC5424286.1"/>
    <property type="molecule type" value="Genomic_DNA"/>
</dbReference>
<accession>A0ABU6KGS0</accession>
<dbReference type="Gene3D" id="3.30.420.40">
    <property type="match status" value="2"/>
</dbReference>
<sequence>MLKLLKKRKWFRLRETFLVAVDCGKYNTKAIGRYKGKTYTTTFRTKMQQVSRLGVEIQPDSYHVEFYGNEYLLGDMVSEDYSDFSLNKASRIHQLAIYTAITQLLQKAKVPTNVDIRLAVNVPITTYKDSIQKENFKQMIEKRGHTIHLMVNEKAFSVELSNVTLAFEGMGEIYAKSEEYKNKNTIIIDLGGLNTTFCTFKGIQPLINTMVVSDLGMNVLKGKIGKAISERYGMTVSSDDLEQVLRNGYFASRGEIYEDSKVMIEEMKLEHLQQIIQFAKSRGYTFNMNDIHFVGGGAITLRRYIKQEFPHALIMDNPQYSNCLSFLKILEIKNG</sequence>
<gene>
    <name evidence="2" type="ORF">QGM71_12365</name>
</gene>
<dbReference type="Pfam" id="PF17989">
    <property type="entry name" value="ALP_N"/>
    <property type="match status" value="1"/>
</dbReference>
<protein>
    <submittedName>
        <fullName evidence="2">ParM/StbA family protein</fullName>
    </submittedName>
</protein>
<evidence type="ECO:0000313" key="2">
    <source>
        <dbReference type="EMBL" id="MEC5424286.1"/>
    </source>
</evidence>
<comment type="caution">
    <text evidence="2">The sequence shown here is derived from an EMBL/GenBank/DDBJ whole genome shotgun (WGS) entry which is preliminary data.</text>
</comment>
<dbReference type="InterPro" id="IPR043129">
    <property type="entry name" value="ATPase_NBD"/>
</dbReference>
<organism evidence="2 3">
    <name type="scientific">Virgibacillus tibetensis</name>
    <dbReference type="NCBI Taxonomy" id="3042313"/>
    <lineage>
        <taxon>Bacteria</taxon>
        <taxon>Bacillati</taxon>
        <taxon>Bacillota</taxon>
        <taxon>Bacilli</taxon>
        <taxon>Bacillales</taxon>
        <taxon>Bacillaceae</taxon>
        <taxon>Virgibacillus</taxon>
    </lineage>
</organism>
<dbReference type="CDD" id="cd24026">
    <property type="entry name" value="ASKHA_NBD_ParM_Alp12-like"/>
    <property type="match status" value="1"/>
</dbReference>
<evidence type="ECO:0000259" key="1">
    <source>
        <dbReference type="Pfam" id="PF17989"/>
    </source>
</evidence>
<evidence type="ECO:0000313" key="3">
    <source>
        <dbReference type="Proteomes" id="UP001335737"/>
    </source>
</evidence>
<dbReference type="Proteomes" id="UP001335737">
    <property type="component" value="Unassembled WGS sequence"/>
</dbReference>
<feature type="domain" description="Actin-like protein N-terminal" evidence="1">
    <location>
        <begin position="20"/>
        <end position="171"/>
    </location>
</feature>
<proteinExistence type="predicted"/>